<comment type="caution">
    <text evidence="3">The sequence shown here is derived from an EMBL/GenBank/DDBJ whole genome shotgun (WGS) entry which is preliminary data.</text>
</comment>
<keyword evidence="3" id="KW-0328">Glycosyltransferase</keyword>
<dbReference type="Gene3D" id="3.90.550.10">
    <property type="entry name" value="Spore Coat Polysaccharide Biosynthesis Protein SpsA, Chain A"/>
    <property type="match status" value="1"/>
</dbReference>
<dbReference type="EMBL" id="RJPT01000013">
    <property type="protein sequence ID" value="RSJ79911.1"/>
    <property type="molecule type" value="Genomic_DNA"/>
</dbReference>
<evidence type="ECO:0000313" key="4">
    <source>
        <dbReference type="Proteomes" id="UP000272635"/>
    </source>
</evidence>
<gene>
    <name evidence="3" type="primary">epsE</name>
    <name evidence="3" type="ORF">D8791_09075</name>
</gene>
<dbReference type="Proteomes" id="UP000272635">
    <property type="component" value="Unassembled WGS sequence"/>
</dbReference>
<dbReference type="GO" id="GO:0016758">
    <property type="term" value="F:hexosyltransferase activity"/>
    <property type="evidence" value="ECO:0007669"/>
    <property type="project" value="UniProtKB-ARBA"/>
</dbReference>
<dbReference type="AlphaFoldDB" id="A0A3R9KCX6"/>
<dbReference type="EC" id="2.4.-.-" evidence="3"/>
<organism evidence="3 4">
    <name type="scientific">Streptococcus cristatus</name>
    <dbReference type="NCBI Taxonomy" id="45634"/>
    <lineage>
        <taxon>Bacteria</taxon>
        <taxon>Bacillati</taxon>
        <taxon>Bacillota</taxon>
        <taxon>Bacilli</taxon>
        <taxon>Lactobacillales</taxon>
        <taxon>Streptococcaceae</taxon>
        <taxon>Streptococcus</taxon>
    </lineage>
</organism>
<keyword evidence="3" id="KW-0808">Transferase</keyword>
<dbReference type="Pfam" id="PF00535">
    <property type="entry name" value="Glycos_transf_2"/>
    <property type="match status" value="1"/>
</dbReference>
<dbReference type="SUPFAM" id="SSF53448">
    <property type="entry name" value="Nucleotide-diphospho-sugar transferases"/>
    <property type="match status" value="1"/>
</dbReference>
<keyword evidence="1" id="KW-0175">Coiled coil</keyword>
<dbReference type="InterPro" id="IPR001173">
    <property type="entry name" value="Glyco_trans_2-like"/>
</dbReference>
<feature type="coiled-coil region" evidence="1">
    <location>
        <begin position="293"/>
        <end position="320"/>
    </location>
</feature>
<dbReference type="InterPro" id="IPR029044">
    <property type="entry name" value="Nucleotide-diphossugar_trans"/>
</dbReference>
<evidence type="ECO:0000259" key="2">
    <source>
        <dbReference type="Pfam" id="PF00535"/>
    </source>
</evidence>
<proteinExistence type="predicted"/>
<dbReference type="PANTHER" id="PTHR22916:SF3">
    <property type="entry name" value="UDP-GLCNAC:BETAGAL BETA-1,3-N-ACETYLGLUCOSAMINYLTRANSFERASE-LIKE PROTEIN 1"/>
    <property type="match status" value="1"/>
</dbReference>
<sequence>MKVSIICTNYNKGDWVREAIDSFLNQKTNFDFEIIIIDDASTDHSYEIIQEYQNKFPEKVRTFRNEVNLGITKTWKKICREAKGQYIARCDSDDFWIDPLKLQKQVDLLDASIDSLWSNTEFDMVDLDGNLIQKNAFANKALPLIDSYEEMLVMKGMTMASTWLVDTALMQDVSAQISDTAADDTFELQLELFKRTKISFLSDSTAVYRMNLGSDSKPMTLETAEKRFTGILDSQIKYLNKYPDQDIQRISHLALVKDRDLDVLVFKKDRQIKDLDLRLNQVSRISHDQNEYIEVLKKESQEFQNELNRLQILYDDLQNQFNSVVTSRRWTIPTKIINFFRRSK</sequence>
<name>A0A3R9KCX6_STRCR</name>
<reference evidence="3 4" key="1">
    <citation type="submission" date="2018-11" db="EMBL/GenBank/DDBJ databases">
        <title>Species Designations Belie Phenotypic and Genotypic Heterogeneity in Oral Streptococci.</title>
        <authorList>
            <person name="Velsko I."/>
        </authorList>
    </citation>
    <scope>NUCLEOTIDE SEQUENCE [LARGE SCALE GENOMIC DNA]</scope>
    <source>
        <strain evidence="3 4">BCC41</strain>
    </source>
</reference>
<dbReference type="PANTHER" id="PTHR22916">
    <property type="entry name" value="GLYCOSYLTRANSFERASE"/>
    <property type="match status" value="1"/>
</dbReference>
<protein>
    <submittedName>
        <fullName evidence="3">Putative glycosyltransferase EpsE</fullName>
        <ecNumber evidence="3">2.4.-.-</ecNumber>
    </submittedName>
</protein>
<feature type="domain" description="Glycosyltransferase 2-like" evidence="2">
    <location>
        <begin position="4"/>
        <end position="111"/>
    </location>
</feature>
<evidence type="ECO:0000313" key="3">
    <source>
        <dbReference type="EMBL" id="RSJ79911.1"/>
    </source>
</evidence>
<dbReference type="RefSeq" id="WP_125447601.1">
    <property type="nucleotide sequence ID" value="NZ_RJPT01000013.1"/>
</dbReference>
<evidence type="ECO:0000256" key="1">
    <source>
        <dbReference type="SAM" id="Coils"/>
    </source>
</evidence>
<accession>A0A3R9KCX6</accession>